<gene>
    <name evidence="2" type="ORF">INT45_010230</name>
</gene>
<feature type="region of interest" description="Disordered" evidence="1">
    <location>
        <begin position="1"/>
        <end position="21"/>
    </location>
</feature>
<proteinExistence type="predicted"/>
<comment type="caution">
    <text evidence="2">The sequence shown here is derived from an EMBL/GenBank/DDBJ whole genome shotgun (WGS) entry which is preliminary data.</text>
</comment>
<feature type="region of interest" description="Disordered" evidence="1">
    <location>
        <begin position="98"/>
        <end position="139"/>
    </location>
</feature>
<reference evidence="2 3" key="1">
    <citation type="submission" date="2020-12" db="EMBL/GenBank/DDBJ databases">
        <title>Metabolic potential, ecology and presence of endohyphal bacteria is reflected in genomic diversity of Mucoromycotina.</title>
        <authorList>
            <person name="Muszewska A."/>
            <person name="Okrasinska A."/>
            <person name="Steczkiewicz K."/>
            <person name="Drgas O."/>
            <person name="Orlowska M."/>
            <person name="Perlinska-Lenart U."/>
            <person name="Aleksandrzak-Piekarczyk T."/>
            <person name="Szatraj K."/>
            <person name="Zielenkiewicz U."/>
            <person name="Pilsyk S."/>
            <person name="Malc E."/>
            <person name="Mieczkowski P."/>
            <person name="Kruszewska J.S."/>
            <person name="Biernat P."/>
            <person name="Pawlowska J."/>
        </authorList>
    </citation>
    <scope>NUCLEOTIDE SEQUENCE [LARGE SCALE GENOMIC DNA]</scope>
    <source>
        <strain evidence="2 3">CBS 142.35</strain>
    </source>
</reference>
<dbReference type="EMBL" id="JAEPRB010000012">
    <property type="protein sequence ID" value="KAG2226951.1"/>
    <property type="molecule type" value="Genomic_DNA"/>
</dbReference>
<name>A0A8H7SET0_9FUNG</name>
<dbReference type="AlphaFoldDB" id="A0A8H7SET0"/>
<sequence>MWSSTTKQISQHPMASSSSIYMDQNTISNEYDENSRISQWLEEEEALLNESDVSRNTILPFYTTEQPHENKSFVYPMNNNSSTPTITTHRTPLQVMDNTIGGHHHSRPLQESPLSKGKGKTPLSQQSMLHYRPIHSGKF</sequence>
<accession>A0A8H7SET0</accession>
<evidence type="ECO:0000313" key="2">
    <source>
        <dbReference type="EMBL" id="KAG2226951.1"/>
    </source>
</evidence>
<protein>
    <submittedName>
        <fullName evidence="2">Uncharacterized protein</fullName>
    </submittedName>
</protein>
<organism evidence="2 3">
    <name type="scientific">Circinella minor</name>
    <dbReference type="NCBI Taxonomy" id="1195481"/>
    <lineage>
        <taxon>Eukaryota</taxon>
        <taxon>Fungi</taxon>
        <taxon>Fungi incertae sedis</taxon>
        <taxon>Mucoromycota</taxon>
        <taxon>Mucoromycotina</taxon>
        <taxon>Mucoromycetes</taxon>
        <taxon>Mucorales</taxon>
        <taxon>Lichtheimiaceae</taxon>
        <taxon>Circinella</taxon>
    </lineage>
</organism>
<keyword evidence="3" id="KW-1185">Reference proteome</keyword>
<evidence type="ECO:0000256" key="1">
    <source>
        <dbReference type="SAM" id="MobiDB-lite"/>
    </source>
</evidence>
<dbReference type="Proteomes" id="UP000646827">
    <property type="component" value="Unassembled WGS sequence"/>
</dbReference>
<evidence type="ECO:0000313" key="3">
    <source>
        <dbReference type="Proteomes" id="UP000646827"/>
    </source>
</evidence>